<dbReference type="PANTHER" id="PTHR10359:SF19">
    <property type="entry name" value="DNA REPAIR GLYCOSYLASE MJ1434-RELATED"/>
    <property type="match status" value="1"/>
</dbReference>
<dbReference type="Proteomes" id="UP001596527">
    <property type="component" value="Unassembled WGS sequence"/>
</dbReference>
<name>A0ABW2SNZ8_9ACTO</name>
<organism evidence="6 7">
    <name type="scientific">Schaalia naturae</name>
    <dbReference type="NCBI Taxonomy" id="635203"/>
    <lineage>
        <taxon>Bacteria</taxon>
        <taxon>Bacillati</taxon>
        <taxon>Actinomycetota</taxon>
        <taxon>Actinomycetes</taxon>
        <taxon>Actinomycetales</taxon>
        <taxon>Actinomycetaceae</taxon>
        <taxon>Schaalia</taxon>
    </lineage>
</organism>
<keyword evidence="2" id="KW-0479">Metal-binding</keyword>
<proteinExistence type="predicted"/>
<comment type="caution">
    <text evidence="6">The sequence shown here is derived from an EMBL/GenBank/DDBJ whole genome shotgun (WGS) entry which is preliminary data.</text>
</comment>
<dbReference type="SMART" id="SM00478">
    <property type="entry name" value="ENDO3c"/>
    <property type="match status" value="1"/>
</dbReference>
<sequence>MTTLPPLSLEDLPGALRGILGPHEDWWDVDTPFEVLLGSVLVQNTSWRGVERSLARLREAGVAAPPDLLAVPTTDLVELIRPTGFPVAKERALRGLCGWWTREVGSPPGPGTAGEDEDGVGGRRLFAASPVLAGRPTEQLRAELLALRGIGPETADVLLLYLLGRGRFVADAYARRLFARLGRAVPRGYDAFAAQIHAELELPLAGWQEFHALIDDYGKLHCRTNAAWEAGPLSRCRLNPGSATALPA</sequence>
<evidence type="ECO:0000256" key="4">
    <source>
        <dbReference type="ARBA" id="ARBA00023014"/>
    </source>
</evidence>
<dbReference type="Pfam" id="PF00730">
    <property type="entry name" value="HhH-GPD"/>
    <property type="match status" value="1"/>
</dbReference>
<reference evidence="7" key="1">
    <citation type="journal article" date="2019" name="Int. J. Syst. Evol. Microbiol.">
        <title>The Global Catalogue of Microorganisms (GCM) 10K type strain sequencing project: providing services to taxonomists for standard genome sequencing and annotation.</title>
        <authorList>
            <consortium name="The Broad Institute Genomics Platform"/>
            <consortium name="The Broad Institute Genome Sequencing Center for Infectious Disease"/>
            <person name="Wu L."/>
            <person name="Ma J."/>
        </authorList>
    </citation>
    <scope>NUCLEOTIDE SEQUENCE [LARGE SCALE GENOMIC DNA]</scope>
    <source>
        <strain evidence="7">CCUG 56698</strain>
    </source>
</reference>
<evidence type="ECO:0000256" key="3">
    <source>
        <dbReference type="ARBA" id="ARBA00023004"/>
    </source>
</evidence>
<accession>A0ABW2SNZ8</accession>
<gene>
    <name evidence="6" type="ORF">ACFQWG_11315</name>
</gene>
<keyword evidence="6" id="KW-0540">Nuclease</keyword>
<dbReference type="InterPro" id="IPR003265">
    <property type="entry name" value="HhH-GPD_domain"/>
</dbReference>
<feature type="domain" description="HhH-GPD" evidence="5">
    <location>
        <begin position="41"/>
        <end position="220"/>
    </location>
</feature>
<evidence type="ECO:0000256" key="2">
    <source>
        <dbReference type="ARBA" id="ARBA00022723"/>
    </source>
</evidence>
<keyword evidence="1" id="KW-0004">4Fe-4S</keyword>
<keyword evidence="6" id="KW-0378">Hydrolase</keyword>
<keyword evidence="4" id="KW-0411">Iron-sulfur</keyword>
<dbReference type="Gene3D" id="1.10.340.30">
    <property type="entry name" value="Hypothetical protein, domain 2"/>
    <property type="match status" value="1"/>
</dbReference>
<protein>
    <submittedName>
        <fullName evidence="6">Endonuclease III domain-containing protein</fullName>
    </submittedName>
</protein>
<dbReference type="RefSeq" id="WP_380975377.1">
    <property type="nucleotide sequence ID" value="NZ_JBHTEF010000001.1"/>
</dbReference>
<evidence type="ECO:0000313" key="6">
    <source>
        <dbReference type="EMBL" id="MFC7581782.1"/>
    </source>
</evidence>
<dbReference type="PIRSF" id="PIRSF001435">
    <property type="entry name" value="Nth"/>
    <property type="match status" value="1"/>
</dbReference>
<dbReference type="EMBL" id="JBHTEF010000001">
    <property type="protein sequence ID" value="MFC7581782.1"/>
    <property type="molecule type" value="Genomic_DNA"/>
</dbReference>
<evidence type="ECO:0000313" key="7">
    <source>
        <dbReference type="Proteomes" id="UP001596527"/>
    </source>
</evidence>
<dbReference type="CDD" id="cd00056">
    <property type="entry name" value="ENDO3c"/>
    <property type="match status" value="1"/>
</dbReference>
<evidence type="ECO:0000256" key="1">
    <source>
        <dbReference type="ARBA" id="ARBA00022485"/>
    </source>
</evidence>
<evidence type="ECO:0000259" key="5">
    <source>
        <dbReference type="SMART" id="SM00478"/>
    </source>
</evidence>
<dbReference type="GO" id="GO:0004519">
    <property type="term" value="F:endonuclease activity"/>
    <property type="evidence" value="ECO:0007669"/>
    <property type="project" value="UniProtKB-KW"/>
</dbReference>
<keyword evidence="6" id="KW-0255">Endonuclease</keyword>
<dbReference type="InterPro" id="IPR011257">
    <property type="entry name" value="DNA_glycosylase"/>
</dbReference>
<keyword evidence="7" id="KW-1185">Reference proteome</keyword>
<dbReference type="SUPFAM" id="SSF48150">
    <property type="entry name" value="DNA-glycosylase"/>
    <property type="match status" value="1"/>
</dbReference>
<dbReference type="PANTHER" id="PTHR10359">
    <property type="entry name" value="A/G-SPECIFIC ADENINE GLYCOSYLASE/ENDONUCLEASE III"/>
    <property type="match status" value="1"/>
</dbReference>
<keyword evidence="3" id="KW-0408">Iron</keyword>